<accession>A0ABS4BDN8</accession>
<feature type="region of interest" description="N-acetyltransferase" evidence="18">
    <location>
        <begin position="254"/>
        <end position="517"/>
    </location>
</feature>
<protein>
    <recommendedName>
        <fullName evidence="18">Bifunctional protein GlmU</fullName>
    </recommendedName>
    <domain>
        <recommendedName>
            <fullName evidence="18">UDP-N-acetylglucosamine pyrophosphorylase</fullName>
            <ecNumber evidence="18">2.7.7.23</ecNumber>
        </recommendedName>
        <alternativeName>
            <fullName evidence="18">N-acetylglucosamine-1-phosphate uridyltransferase</fullName>
        </alternativeName>
    </domain>
    <domain>
        <recommendedName>
            <fullName evidence="18">Glucosamine-1-phosphate N-acetyltransferase</fullName>
            <ecNumber evidence="18">2.3.1.157</ecNumber>
        </recommendedName>
    </domain>
</protein>
<dbReference type="InterPro" id="IPR018357">
    <property type="entry name" value="Hexapep_transf_CS"/>
</dbReference>
<feature type="binding site" evidence="18">
    <location>
        <position position="143"/>
    </location>
    <ligand>
        <name>UDP-N-acetyl-alpha-D-glucosamine</name>
        <dbReference type="ChEBI" id="CHEBI:57705"/>
    </ligand>
</feature>
<dbReference type="InterPro" id="IPR029044">
    <property type="entry name" value="Nucleotide-diphossugar_trans"/>
</dbReference>
<dbReference type="InterPro" id="IPR001451">
    <property type="entry name" value="Hexapep"/>
</dbReference>
<name>A0ABS4BDN8_9HYPH</name>
<dbReference type="HAMAP" id="MF_01631">
    <property type="entry name" value="GlmU"/>
    <property type="match status" value="1"/>
</dbReference>
<dbReference type="Pfam" id="PF12804">
    <property type="entry name" value="NTP_transf_3"/>
    <property type="match status" value="1"/>
</dbReference>
<keyword evidence="5 18" id="KW-0808">Transferase</keyword>
<evidence type="ECO:0000256" key="9">
    <source>
        <dbReference type="ARBA" id="ARBA00022842"/>
    </source>
</evidence>
<dbReference type="InterPro" id="IPR050065">
    <property type="entry name" value="GlmU-like"/>
</dbReference>
<evidence type="ECO:0000256" key="5">
    <source>
        <dbReference type="ARBA" id="ARBA00022679"/>
    </source>
</evidence>
<evidence type="ECO:0000259" key="20">
    <source>
        <dbReference type="Pfam" id="PF12804"/>
    </source>
</evidence>
<dbReference type="NCBIfam" id="TIGR01173">
    <property type="entry name" value="glmU"/>
    <property type="match status" value="1"/>
</dbReference>
<feature type="compositionally biased region" description="Low complexity" evidence="19">
    <location>
        <begin position="446"/>
        <end position="456"/>
    </location>
</feature>
<keyword evidence="12 18" id="KW-0511">Multifunctional enzyme</keyword>
<feature type="binding site" evidence="18">
    <location>
        <position position="366"/>
    </location>
    <ligand>
        <name>acetyl-CoA</name>
        <dbReference type="ChEBI" id="CHEBI:57288"/>
    </ligand>
</feature>
<evidence type="ECO:0000256" key="8">
    <source>
        <dbReference type="ARBA" id="ARBA00022737"/>
    </source>
</evidence>
<comment type="caution">
    <text evidence="21">The sequence shown here is derived from an EMBL/GenBank/DDBJ whole genome shotgun (WGS) entry which is preliminary data.</text>
</comment>
<evidence type="ECO:0000256" key="7">
    <source>
        <dbReference type="ARBA" id="ARBA00022723"/>
    </source>
</evidence>
<evidence type="ECO:0000256" key="11">
    <source>
        <dbReference type="ARBA" id="ARBA00022984"/>
    </source>
</evidence>
<reference evidence="21 22" key="1">
    <citation type="submission" date="2021-04" db="EMBL/GenBank/DDBJ databases">
        <title>Whole genome sequence of Jiella sp. KSK16Y-1.</title>
        <authorList>
            <person name="Tuo L."/>
        </authorList>
    </citation>
    <scope>NUCLEOTIDE SEQUENCE [LARGE SCALE GENOMIC DNA]</scope>
    <source>
        <strain evidence="21 22">KSK16Y-1</strain>
    </source>
</reference>
<keyword evidence="8 18" id="KW-0677">Repeat</keyword>
<dbReference type="PANTHER" id="PTHR43584:SF3">
    <property type="entry name" value="BIFUNCTIONAL PROTEIN GLMU"/>
    <property type="match status" value="1"/>
</dbReference>
<keyword evidence="4 18" id="KW-0963">Cytoplasm</keyword>
<feature type="region of interest" description="Pyrophosphorylase" evidence="18">
    <location>
        <begin position="1"/>
        <end position="231"/>
    </location>
</feature>
<comment type="catalytic activity">
    <reaction evidence="15 18">
        <text>alpha-D-glucosamine 1-phosphate + acetyl-CoA = N-acetyl-alpha-D-glucosamine 1-phosphate + CoA + H(+)</text>
        <dbReference type="Rhea" id="RHEA:13725"/>
        <dbReference type="ChEBI" id="CHEBI:15378"/>
        <dbReference type="ChEBI" id="CHEBI:57287"/>
        <dbReference type="ChEBI" id="CHEBI:57288"/>
        <dbReference type="ChEBI" id="CHEBI:57776"/>
        <dbReference type="ChEBI" id="CHEBI:58516"/>
        <dbReference type="EC" id="2.3.1.157"/>
    </reaction>
</comment>
<dbReference type="SUPFAM" id="SSF53448">
    <property type="entry name" value="Nucleotide-diphospho-sugar transferases"/>
    <property type="match status" value="1"/>
</dbReference>
<feature type="binding site" evidence="18">
    <location>
        <position position="426"/>
    </location>
    <ligand>
        <name>acetyl-CoA</name>
        <dbReference type="ChEBI" id="CHEBI:57288"/>
    </ligand>
</feature>
<feature type="binding site" evidence="18">
    <location>
        <begin position="10"/>
        <end position="13"/>
    </location>
    <ligand>
        <name>UDP-N-acetyl-alpha-D-glucosamine</name>
        <dbReference type="ChEBI" id="CHEBI:57705"/>
    </ligand>
</feature>
<dbReference type="InterPro" id="IPR005882">
    <property type="entry name" value="Bifunctional_GlmU"/>
</dbReference>
<evidence type="ECO:0000256" key="3">
    <source>
        <dbReference type="ARBA" id="ARBA00007947"/>
    </source>
</evidence>
<gene>
    <name evidence="18 21" type="primary">glmU</name>
    <name evidence="21" type="ORF">J6595_00620</name>
</gene>
<sequence length="517" mass="53420">MARRCLSIILAAGEGTRMKSARVKVLHEVAGLAMVRHVVAAAGKAGSDRIAVVSGRDSEAVIAAVRKDRDDADHFVQEERLGTGHAVLAARAAIEAGADDILVLFADTPLIRPQTLARARASLIAGTDICVIGFRPANPAGYGRLLERDGELLAIREDKDASDAERAIDFCNAGVMALAGDKALAILDAIGNDNAKGEYYLTDAVEIARREGLKVRAIEAEPFEVAGVNNRAELAAVEATWQELRRRHAMIEEGVTLIDPASVVFAHDTTLGRDVTIEPNVVFGPGVSVGEGAVIHAFSHLTGATIAPGVSVGPFARLREGTDLQAGSKVGNFCEVKNATLGKGAKVNHLSYIGDAEIGARTNVGAGTITCNYDGALKHRTTIGADAFIGSDSSLVAPVTIGDGAYVGTGSVITDDVPAGALAIARERQVNKEDRGRQINERNRAAKAGKNGPKPAAKADAKPAVKAAPKAAAKPTAATAAAKADRPAGAAKPASAAKPSRPARTAAKPSPAAKKQS</sequence>
<feature type="binding site" evidence="18">
    <location>
        <position position="409"/>
    </location>
    <ligand>
        <name>acetyl-CoA</name>
        <dbReference type="ChEBI" id="CHEBI:57288"/>
    </ligand>
</feature>
<comment type="cofactor">
    <cofactor evidence="18">
        <name>Mg(2+)</name>
        <dbReference type="ChEBI" id="CHEBI:18420"/>
    </cofactor>
    <text evidence="18">Binds 1 Mg(2+) ion per subunit.</text>
</comment>
<dbReference type="PROSITE" id="PS00101">
    <property type="entry name" value="HEXAPEP_TRANSFERASES"/>
    <property type="match status" value="1"/>
</dbReference>
<dbReference type="Gene3D" id="2.160.10.10">
    <property type="entry name" value="Hexapeptide repeat proteins"/>
    <property type="match status" value="1"/>
</dbReference>
<keyword evidence="6 18" id="KW-0548">Nucleotidyltransferase</keyword>
<evidence type="ECO:0000256" key="4">
    <source>
        <dbReference type="ARBA" id="ARBA00022490"/>
    </source>
</evidence>
<keyword evidence="14 18" id="KW-0961">Cell wall biogenesis/degradation</keyword>
<evidence type="ECO:0000256" key="2">
    <source>
        <dbReference type="ARBA" id="ARBA00007707"/>
    </source>
</evidence>
<dbReference type="InterPro" id="IPR025877">
    <property type="entry name" value="MobA-like_NTP_Trfase"/>
</dbReference>
<organism evidence="21 22">
    <name type="scientific">Jiella mangrovi</name>
    <dbReference type="NCBI Taxonomy" id="2821407"/>
    <lineage>
        <taxon>Bacteria</taxon>
        <taxon>Pseudomonadati</taxon>
        <taxon>Pseudomonadota</taxon>
        <taxon>Alphaproteobacteria</taxon>
        <taxon>Hyphomicrobiales</taxon>
        <taxon>Aurantimonadaceae</taxon>
        <taxon>Jiella</taxon>
    </lineage>
</organism>
<comment type="similarity">
    <text evidence="2 18">In the C-terminal section; belongs to the transferase hexapeptide repeat family.</text>
</comment>
<comment type="pathway">
    <text evidence="18">Nucleotide-sugar biosynthesis; UDP-N-acetyl-alpha-D-glucosamine biosynthesis; N-acetyl-alpha-D-glucosamine 1-phosphate from alpha-D-glucosamine 6-phosphate (route II): step 2/2.</text>
</comment>
<evidence type="ECO:0000313" key="21">
    <source>
        <dbReference type="EMBL" id="MBP0614090.1"/>
    </source>
</evidence>
<feature type="binding site" evidence="18">
    <location>
        <begin position="82"/>
        <end position="83"/>
    </location>
    <ligand>
        <name>UDP-N-acetyl-alpha-D-glucosamine</name>
        <dbReference type="ChEBI" id="CHEBI:57705"/>
    </ligand>
</feature>
<comment type="caution">
    <text evidence="18">Lacks conserved residue(s) required for the propagation of feature annotation.</text>
</comment>
<evidence type="ECO:0000256" key="13">
    <source>
        <dbReference type="ARBA" id="ARBA00023315"/>
    </source>
</evidence>
<proteinExistence type="inferred from homology"/>
<evidence type="ECO:0000256" key="14">
    <source>
        <dbReference type="ARBA" id="ARBA00023316"/>
    </source>
</evidence>
<evidence type="ECO:0000256" key="18">
    <source>
        <dbReference type="HAMAP-Rule" id="MF_01631"/>
    </source>
</evidence>
<dbReference type="EC" id="2.3.1.157" evidence="18"/>
<dbReference type="PANTHER" id="PTHR43584">
    <property type="entry name" value="NUCLEOTIDYL TRANSFERASE"/>
    <property type="match status" value="1"/>
</dbReference>
<comment type="function">
    <text evidence="17 18">Catalyzes the last two sequential reactions in the de novo biosynthetic pathway for UDP-N-acetylglucosamine (UDP-GlcNAc). The C-terminal domain catalyzes the transfer of acetyl group from acetyl coenzyme A to glucosamine-1-phosphate (GlcN-1-P) to produce N-acetylglucosamine-1-phosphate (GlcNAc-1-P), which is converted into UDP-GlcNAc by the transfer of uridine 5-monophosphate (from uridine 5-triphosphate), a reaction catalyzed by the N-terminal domain.</text>
</comment>
<dbReference type="Pfam" id="PF00132">
    <property type="entry name" value="Hexapep"/>
    <property type="match status" value="2"/>
</dbReference>
<comment type="similarity">
    <text evidence="3 18">In the N-terminal section; belongs to the N-acetylglucosamine-1-phosphate uridyltransferase family.</text>
</comment>
<dbReference type="Proteomes" id="UP000678276">
    <property type="component" value="Unassembled WGS sequence"/>
</dbReference>
<comment type="subcellular location">
    <subcellularLocation>
        <location evidence="1 18">Cytoplasm</location>
    </subcellularLocation>
</comment>
<dbReference type="NCBIfam" id="NF010933">
    <property type="entry name" value="PRK14353.1"/>
    <property type="match status" value="1"/>
</dbReference>
<feature type="binding site" evidence="18">
    <location>
        <begin position="372"/>
        <end position="373"/>
    </location>
    <ligand>
        <name>acetyl-CoA</name>
        <dbReference type="ChEBI" id="CHEBI:57288"/>
    </ligand>
</feature>
<feature type="active site" description="Proton acceptor" evidence="18">
    <location>
        <position position="349"/>
    </location>
</feature>
<feature type="compositionally biased region" description="Low complexity" evidence="19">
    <location>
        <begin position="464"/>
        <end position="517"/>
    </location>
</feature>
<dbReference type="RefSeq" id="WP_209592494.1">
    <property type="nucleotide sequence ID" value="NZ_JAGJCF010000001.1"/>
</dbReference>
<feature type="region of interest" description="Disordered" evidence="19">
    <location>
        <begin position="428"/>
        <end position="517"/>
    </location>
</feature>
<feature type="binding site" evidence="18">
    <location>
        <position position="319"/>
    </location>
    <ligand>
        <name>UDP-N-acetyl-alpha-D-glucosamine</name>
        <dbReference type="ChEBI" id="CHEBI:57705"/>
    </ligand>
</feature>
<evidence type="ECO:0000256" key="17">
    <source>
        <dbReference type="ARBA" id="ARBA00049628"/>
    </source>
</evidence>
<feature type="binding site" evidence="18">
    <location>
        <position position="337"/>
    </location>
    <ligand>
        <name>UDP-N-acetyl-alpha-D-glucosamine</name>
        <dbReference type="ChEBI" id="CHEBI:57705"/>
    </ligand>
</feature>
<feature type="binding site" evidence="18">
    <location>
        <position position="172"/>
    </location>
    <ligand>
        <name>UDP-N-acetyl-alpha-D-glucosamine</name>
        <dbReference type="ChEBI" id="CHEBI:57705"/>
    </ligand>
</feature>
<comment type="catalytic activity">
    <reaction evidence="16 18">
        <text>N-acetyl-alpha-D-glucosamine 1-phosphate + UTP + H(+) = UDP-N-acetyl-alpha-D-glucosamine + diphosphate</text>
        <dbReference type="Rhea" id="RHEA:13509"/>
        <dbReference type="ChEBI" id="CHEBI:15378"/>
        <dbReference type="ChEBI" id="CHEBI:33019"/>
        <dbReference type="ChEBI" id="CHEBI:46398"/>
        <dbReference type="ChEBI" id="CHEBI:57705"/>
        <dbReference type="ChEBI" id="CHEBI:57776"/>
        <dbReference type="EC" id="2.7.7.23"/>
    </reaction>
</comment>
<dbReference type="SUPFAM" id="SSF51161">
    <property type="entry name" value="Trimeric LpxA-like enzymes"/>
    <property type="match status" value="1"/>
</dbReference>
<comment type="subunit">
    <text evidence="18">Homotrimer.</text>
</comment>
<feature type="domain" description="MobA-like NTP transferase" evidence="20">
    <location>
        <begin position="8"/>
        <end position="146"/>
    </location>
</feature>
<keyword evidence="10 18" id="KW-0133">Cell shape</keyword>
<feature type="binding site" evidence="18">
    <location>
        <position position="363"/>
    </location>
    <ligand>
        <name>UDP-N-acetyl-alpha-D-glucosamine</name>
        <dbReference type="ChEBI" id="CHEBI:57705"/>
    </ligand>
</feature>
<keyword evidence="9 18" id="KW-0460">Magnesium</keyword>
<keyword evidence="11 18" id="KW-0573">Peptidoglycan synthesis</keyword>
<keyword evidence="13 18" id="KW-0012">Acyltransferase</keyword>
<dbReference type="CDD" id="cd03353">
    <property type="entry name" value="LbH_GlmU_C"/>
    <property type="match status" value="1"/>
</dbReference>
<feature type="binding site" evidence="18">
    <location>
        <position position="229"/>
    </location>
    <ligand>
        <name>Mg(2+)</name>
        <dbReference type="ChEBI" id="CHEBI:18420"/>
    </ligand>
</feature>
<evidence type="ECO:0000256" key="15">
    <source>
        <dbReference type="ARBA" id="ARBA00048247"/>
    </source>
</evidence>
<evidence type="ECO:0000313" key="22">
    <source>
        <dbReference type="Proteomes" id="UP000678276"/>
    </source>
</evidence>
<keyword evidence="7 18" id="KW-0479">Metal-binding</keyword>
<dbReference type="EC" id="2.7.7.23" evidence="18"/>
<feature type="binding site" evidence="18">
    <location>
        <position position="157"/>
    </location>
    <ligand>
        <name>UDP-N-acetyl-alpha-D-glucosamine</name>
        <dbReference type="ChEBI" id="CHEBI:57705"/>
    </ligand>
</feature>
<dbReference type="InterPro" id="IPR011004">
    <property type="entry name" value="Trimer_LpxA-like_sf"/>
</dbReference>
<evidence type="ECO:0000256" key="19">
    <source>
        <dbReference type="SAM" id="MobiDB-lite"/>
    </source>
</evidence>
<evidence type="ECO:0000256" key="10">
    <source>
        <dbReference type="ARBA" id="ARBA00022960"/>
    </source>
</evidence>
<feature type="binding site" evidence="18">
    <location>
        <position position="24"/>
    </location>
    <ligand>
        <name>UDP-N-acetyl-alpha-D-glucosamine</name>
        <dbReference type="ChEBI" id="CHEBI:57705"/>
    </ligand>
</feature>
<evidence type="ECO:0000256" key="6">
    <source>
        <dbReference type="ARBA" id="ARBA00022695"/>
    </source>
</evidence>
<keyword evidence="22" id="KW-1185">Reference proteome</keyword>
<dbReference type="Gene3D" id="3.90.550.10">
    <property type="entry name" value="Spore Coat Polysaccharide Biosynthesis Protein SpsA, Chain A"/>
    <property type="match status" value="1"/>
</dbReference>
<evidence type="ECO:0000256" key="16">
    <source>
        <dbReference type="ARBA" id="ARBA00048493"/>
    </source>
</evidence>
<comment type="pathway">
    <text evidence="18">Bacterial outer membrane biogenesis; LPS lipid A biosynthesis.</text>
</comment>
<dbReference type="CDD" id="cd02540">
    <property type="entry name" value="GT2_GlmU_N_bac"/>
    <property type="match status" value="1"/>
</dbReference>
<evidence type="ECO:0000256" key="12">
    <source>
        <dbReference type="ARBA" id="ARBA00023268"/>
    </source>
</evidence>
<feature type="binding site" evidence="18">
    <location>
        <position position="77"/>
    </location>
    <ligand>
        <name>UDP-N-acetyl-alpha-D-glucosamine</name>
        <dbReference type="ChEBI" id="CHEBI:57705"/>
    </ligand>
</feature>
<comment type="pathway">
    <text evidence="18">Nucleotide-sugar biosynthesis; UDP-N-acetyl-alpha-D-glucosamine biosynthesis; UDP-N-acetyl-alpha-D-glucosamine from N-acetyl-alpha-D-glucosamine 1-phosphate: step 1/1.</text>
</comment>
<feature type="binding site" evidence="18">
    <location>
        <position position="107"/>
    </location>
    <ligand>
        <name>Mg(2+)</name>
        <dbReference type="ChEBI" id="CHEBI:18420"/>
    </ligand>
</feature>
<feature type="compositionally biased region" description="Basic and acidic residues" evidence="19">
    <location>
        <begin position="428"/>
        <end position="444"/>
    </location>
</feature>
<dbReference type="EMBL" id="JAGJCF010000001">
    <property type="protein sequence ID" value="MBP0614090.1"/>
    <property type="molecule type" value="Genomic_DNA"/>
</dbReference>
<feature type="binding site" evidence="18">
    <location>
        <position position="391"/>
    </location>
    <ligand>
        <name>acetyl-CoA</name>
        <dbReference type="ChEBI" id="CHEBI:57288"/>
    </ligand>
</feature>
<dbReference type="InterPro" id="IPR038009">
    <property type="entry name" value="GlmU_C_LbH"/>
</dbReference>
<evidence type="ECO:0000256" key="1">
    <source>
        <dbReference type="ARBA" id="ARBA00004496"/>
    </source>
</evidence>
<feature type="binding site" evidence="18">
    <location>
        <position position="352"/>
    </location>
    <ligand>
        <name>UDP-N-acetyl-alpha-D-glucosamine</name>
        <dbReference type="ChEBI" id="CHEBI:57705"/>
    </ligand>
</feature>
<dbReference type="GO" id="GO:0003977">
    <property type="term" value="F:UDP-N-acetylglucosamine diphosphorylase activity"/>
    <property type="evidence" value="ECO:0007669"/>
    <property type="project" value="UniProtKB-EC"/>
</dbReference>
<feature type="binding site" evidence="18">
    <location>
        <position position="229"/>
    </location>
    <ligand>
        <name>UDP-N-acetyl-alpha-D-glucosamine</name>
        <dbReference type="ChEBI" id="CHEBI:57705"/>
    </ligand>
</feature>